<protein>
    <submittedName>
        <fullName evidence="6">DoxX family protein</fullName>
    </submittedName>
</protein>
<dbReference type="GO" id="GO:0016020">
    <property type="term" value="C:membrane"/>
    <property type="evidence" value="ECO:0007669"/>
    <property type="project" value="UniProtKB-SubCell"/>
</dbReference>
<sequence length="116" mass="11914">MFVATVVITAVLAASLAASVALKLSHKPDVVEGYARVHVPEERLNALAGVLACAVAGLIAGLFWAPIGIAAATGVTVYFLLACGAHVRFRDTAHLGPPVVNLLLGAAALTLRLITY</sequence>
<comment type="caution">
    <text evidence="6">The sequence shown here is derived from an EMBL/GenBank/DDBJ whole genome shotgun (WGS) entry which is preliminary data.</text>
</comment>
<dbReference type="RefSeq" id="WP_165238010.1">
    <property type="nucleotide sequence ID" value="NZ_JAAKZV010000064.1"/>
</dbReference>
<keyword evidence="7" id="KW-1185">Reference proteome</keyword>
<feature type="transmembrane region" description="Helical" evidence="5">
    <location>
        <begin position="95"/>
        <end position="114"/>
    </location>
</feature>
<dbReference type="Proteomes" id="UP000481583">
    <property type="component" value="Unassembled WGS sequence"/>
</dbReference>
<keyword evidence="3 5" id="KW-1133">Transmembrane helix</keyword>
<evidence type="ECO:0000256" key="1">
    <source>
        <dbReference type="ARBA" id="ARBA00004141"/>
    </source>
</evidence>
<gene>
    <name evidence="6" type="ORF">G5C51_16625</name>
</gene>
<feature type="transmembrane region" description="Helical" evidence="5">
    <location>
        <begin position="69"/>
        <end position="89"/>
    </location>
</feature>
<accession>A0A6G4TZW0</accession>
<proteinExistence type="predicted"/>
<name>A0A6G4TZW0_9ACTN</name>
<evidence type="ECO:0000256" key="2">
    <source>
        <dbReference type="ARBA" id="ARBA00022692"/>
    </source>
</evidence>
<keyword evidence="2 5" id="KW-0812">Transmembrane</keyword>
<evidence type="ECO:0000256" key="3">
    <source>
        <dbReference type="ARBA" id="ARBA00022989"/>
    </source>
</evidence>
<comment type="subcellular location">
    <subcellularLocation>
        <location evidence="1">Membrane</location>
        <topology evidence="1">Multi-pass membrane protein</topology>
    </subcellularLocation>
</comment>
<dbReference type="EMBL" id="JAAKZV010000064">
    <property type="protein sequence ID" value="NGN65515.1"/>
    <property type="molecule type" value="Genomic_DNA"/>
</dbReference>
<dbReference type="InterPro" id="IPR032808">
    <property type="entry name" value="DoxX"/>
</dbReference>
<dbReference type="Pfam" id="PF13564">
    <property type="entry name" value="DoxX_2"/>
    <property type="match status" value="1"/>
</dbReference>
<keyword evidence="4 5" id="KW-0472">Membrane</keyword>
<dbReference type="AlphaFoldDB" id="A0A6G4TZW0"/>
<evidence type="ECO:0000256" key="5">
    <source>
        <dbReference type="SAM" id="Phobius"/>
    </source>
</evidence>
<evidence type="ECO:0000256" key="4">
    <source>
        <dbReference type="ARBA" id="ARBA00023136"/>
    </source>
</evidence>
<reference evidence="6 7" key="1">
    <citation type="submission" date="2020-02" db="EMBL/GenBank/DDBJ databases">
        <title>Whole-genome analyses of novel actinobacteria.</title>
        <authorList>
            <person name="Sahin N."/>
        </authorList>
    </citation>
    <scope>NUCLEOTIDE SEQUENCE [LARGE SCALE GENOMIC DNA]</scope>
    <source>
        <strain evidence="6 7">A7024</strain>
    </source>
</reference>
<evidence type="ECO:0000313" key="6">
    <source>
        <dbReference type="EMBL" id="NGN65515.1"/>
    </source>
</evidence>
<evidence type="ECO:0000313" key="7">
    <source>
        <dbReference type="Proteomes" id="UP000481583"/>
    </source>
</evidence>
<organism evidence="6 7">
    <name type="scientific">Streptomyces coryli</name>
    <dbReference type="NCBI Taxonomy" id="1128680"/>
    <lineage>
        <taxon>Bacteria</taxon>
        <taxon>Bacillati</taxon>
        <taxon>Actinomycetota</taxon>
        <taxon>Actinomycetes</taxon>
        <taxon>Kitasatosporales</taxon>
        <taxon>Streptomycetaceae</taxon>
        <taxon>Streptomyces</taxon>
    </lineage>
</organism>